<dbReference type="AlphaFoldDB" id="A0A9P8HYF3"/>
<evidence type="ECO:0000313" key="1">
    <source>
        <dbReference type="EMBL" id="KAH0536764.1"/>
    </source>
</evidence>
<dbReference type="EMBL" id="JAGHQL010000182">
    <property type="protein sequence ID" value="KAH0536764.1"/>
    <property type="molecule type" value="Genomic_DNA"/>
</dbReference>
<dbReference type="Proteomes" id="UP000698800">
    <property type="component" value="Unassembled WGS sequence"/>
</dbReference>
<gene>
    <name evidence="1" type="ORF">FGG08_006402</name>
</gene>
<reference evidence="1" key="1">
    <citation type="submission" date="2021-03" db="EMBL/GenBank/DDBJ databases">
        <title>Comparative genomics and phylogenomic investigation of the class Geoglossomycetes provide insights into ecological specialization and systematics.</title>
        <authorList>
            <person name="Melie T."/>
            <person name="Pirro S."/>
            <person name="Miller A.N."/>
            <person name="Quandt A."/>
        </authorList>
    </citation>
    <scope>NUCLEOTIDE SEQUENCE</scope>
    <source>
        <strain evidence="1">GBOQ0MN5Z8</strain>
    </source>
</reference>
<comment type="caution">
    <text evidence="1">The sequence shown here is derived from an EMBL/GenBank/DDBJ whole genome shotgun (WGS) entry which is preliminary data.</text>
</comment>
<proteinExistence type="predicted"/>
<protein>
    <submittedName>
        <fullName evidence="1">Uncharacterized protein</fullName>
    </submittedName>
</protein>
<dbReference type="OrthoDB" id="4505337at2759"/>
<accession>A0A9P8HYF3</accession>
<sequence length="435" mass="49401">MANSLLSPGYWLTVISNSSGENGAPICQRCQVQRPIISAHVIVLPRLYPGPLPPRPPAPAGGPSAGRVRKNNRMEFVRQEEAIEGPGLEALRRTHLWLLAGNGLGLLNNKPTPDILRRLQHAYGFRLELNRLRKGRPRWFRQSYRPALPENSLRTCRFAQMTTRDFDFNPVQIFERFAGEGSWVAWVTDGTAIAPEVFCYLKETGLRGLVDQEFALYRHHHHTPSRNFPAWMTAEYLAHQDPVWYALTAAARPGREWRLVSYPYITKDTGSGGEATGLLYMDLNLNTYLAYGSGGNRLTSSLSIDDEDPDGCTVVVKRLHRHLGDWHKRPLQRGWNSSRATTNWNHIYSAEDRETWVGPVPVPCPAWRIRLTLPQLIHGSTAKSIRRRRTILPWYTHVDASHEKLEVDGCPSWNEIRQCHMDLVVPARDPSGYSP</sequence>
<keyword evidence="2" id="KW-1185">Reference proteome</keyword>
<name>A0A9P8HYF3_9PEZI</name>
<organism evidence="1 2">
    <name type="scientific">Glutinoglossum americanum</name>
    <dbReference type="NCBI Taxonomy" id="1670608"/>
    <lineage>
        <taxon>Eukaryota</taxon>
        <taxon>Fungi</taxon>
        <taxon>Dikarya</taxon>
        <taxon>Ascomycota</taxon>
        <taxon>Pezizomycotina</taxon>
        <taxon>Geoglossomycetes</taxon>
        <taxon>Geoglossales</taxon>
        <taxon>Geoglossaceae</taxon>
        <taxon>Glutinoglossum</taxon>
    </lineage>
</organism>
<evidence type="ECO:0000313" key="2">
    <source>
        <dbReference type="Proteomes" id="UP000698800"/>
    </source>
</evidence>